<dbReference type="OrthoDB" id="8420278at2"/>
<sequence>MDPETRRQWQLINLAPGLEWSGRARYAAAMYFHQRGEMDAETLEIYRLCSRLDDEDPVDALKQYRIGADWVARIEAGRKPPEQA</sequence>
<name>A0A1X7DRK1_9HYPH</name>
<dbReference type="RefSeq" id="WP_085421104.1">
    <property type="nucleotide sequence ID" value="NZ_FXAF01000003.1"/>
</dbReference>
<evidence type="ECO:0000313" key="2">
    <source>
        <dbReference type="Proteomes" id="UP000192903"/>
    </source>
</evidence>
<reference evidence="2" key="1">
    <citation type="submission" date="2017-04" db="EMBL/GenBank/DDBJ databases">
        <authorList>
            <person name="Varghese N."/>
            <person name="Submissions S."/>
        </authorList>
    </citation>
    <scope>NUCLEOTIDE SEQUENCE [LARGE SCALE GENOMIC DNA]</scope>
    <source>
        <strain evidence="2">B4P</strain>
    </source>
</reference>
<dbReference type="STRING" id="464029.SAMN02982989_5730"/>
<gene>
    <name evidence="1" type="ORF">SAMN02982989_5730</name>
</gene>
<protein>
    <submittedName>
        <fullName evidence="1">Uncharacterized protein</fullName>
    </submittedName>
</protein>
<accession>A0A1X7DRK1</accession>
<evidence type="ECO:0000313" key="1">
    <source>
        <dbReference type="EMBL" id="SMF19875.1"/>
    </source>
</evidence>
<keyword evidence="2" id="KW-1185">Reference proteome</keyword>
<organism evidence="1 2">
    <name type="scientific">Xaviernesmea oryzae</name>
    <dbReference type="NCBI Taxonomy" id="464029"/>
    <lineage>
        <taxon>Bacteria</taxon>
        <taxon>Pseudomonadati</taxon>
        <taxon>Pseudomonadota</taxon>
        <taxon>Alphaproteobacteria</taxon>
        <taxon>Hyphomicrobiales</taxon>
        <taxon>Rhizobiaceae</taxon>
        <taxon>Rhizobium/Agrobacterium group</taxon>
        <taxon>Xaviernesmea</taxon>
    </lineage>
</organism>
<proteinExistence type="predicted"/>
<dbReference type="AlphaFoldDB" id="A0A1X7DRK1"/>
<dbReference type="EMBL" id="FXAF01000003">
    <property type="protein sequence ID" value="SMF19875.1"/>
    <property type="molecule type" value="Genomic_DNA"/>
</dbReference>
<dbReference type="Proteomes" id="UP000192903">
    <property type="component" value="Unassembled WGS sequence"/>
</dbReference>